<dbReference type="Proteomes" id="UP000198948">
    <property type="component" value="Unassembled WGS sequence"/>
</dbReference>
<keyword evidence="5" id="KW-1185">Reference proteome</keyword>
<gene>
    <name evidence="4" type="ORF">SAMN04488559_10665</name>
</gene>
<sequence length="494" mass="58746">MFNELYKNVLTKNVWIKLDLLHLLEESEEKIKIFHVAKAINVATNTLYKYIKELDDALMYQQAAKIKNTPSSGLSMTIYDKHKYKFFVKQLMMDELGIVILSKLLLGYELSFYQLTQEHFISETSIRRRIKELNHFLSKYDLKIKSRKRHLTLFGDERQIRLFAEYFFWKIYGSLTWPFQEVKKDEVDFYVKELHITKENQHIFTTHNDLRRIKNFIGILIIRVKNGRYVEIPKCLKREKELLFSNYVQGTQLKNKLSLPENEILYLYLHILKDPQFTIDASGNSILHTFQNYLSPFTYLNYLFFLSFETYLIELTSFEKELIYPYVFSKHLSLFLYPKWNDVAVSPTINNHFKNLDKRISHIVHAIVESDLFLLENHTTRFLETNYALIFNLLRPLSYFEEKVSVTIDTSFDILYKNLIIERILSALKDKVNIQVRATDFSDGYTGADMIITSGNKLDWLDIYEEEKIVSIHNPPNEEDVLKIFKKLEAHLNH</sequence>
<evidence type="ECO:0000313" key="4">
    <source>
        <dbReference type="EMBL" id="SER79254.1"/>
    </source>
</evidence>
<keyword evidence="2" id="KW-0804">Transcription</keyword>
<dbReference type="OrthoDB" id="2192627at2"/>
<dbReference type="Gene3D" id="1.10.10.10">
    <property type="entry name" value="Winged helix-like DNA-binding domain superfamily/Winged helix DNA-binding domain"/>
    <property type="match status" value="1"/>
</dbReference>
<organism evidence="4 5">
    <name type="scientific">Isobaculum melis</name>
    <dbReference type="NCBI Taxonomy" id="142588"/>
    <lineage>
        <taxon>Bacteria</taxon>
        <taxon>Bacillati</taxon>
        <taxon>Bacillota</taxon>
        <taxon>Bacilli</taxon>
        <taxon>Lactobacillales</taxon>
        <taxon>Carnobacteriaceae</taxon>
        <taxon>Isobaculum</taxon>
    </lineage>
</organism>
<dbReference type="STRING" id="142588.SAMN04488559_10665"/>
<dbReference type="InterPro" id="IPR036388">
    <property type="entry name" value="WH-like_DNA-bd_sf"/>
</dbReference>
<reference evidence="4 5" key="1">
    <citation type="submission" date="2016-10" db="EMBL/GenBank/DDBJ databases">
        <authorList>
            <person name="de Groot N.N."/>
        </authorList>
    </citation>
    <scope>NUCLEOTIDE SEQUENCE [LARGE SCALE GENOMIC DNA]</scope>
    <source>
        <strain evidence="4 5">DSM 13760</strain>
    </source>
</reference>
<accession>A0A1H9S2T7</accession>
<keyword evidence="1" id="KW-0805">Transcription regulation</keyword>
<protein>
    <submittedName>
        <fullName evidence="4">Mga helix-turn-helix domain-containing protein</fullName>
    </submittedName>
</protein>
<dbReference type="AlphaFoldDB" id="A0A1H9S2T7"/>
<dbReference type="PANTHER" id="PTHR30185:SF13">
    <property type="entry name" value="LICABCH OPERON REGULATOR-RELATED"/>
    <property type="match status" value="1"/>
</dbReference>
<evidence type="ECO:0000259" key="3">
    <source>
        <dbReference type="Pfam" id="PF05043"/>
    </source>
</evidence>
<proteinExistence type="predicted"/>
<dbReference type="InterPro" id="IPR007737">
    <property type="entry name" value="Mga_HTH"/>
</dbReference>
<dbReference type="RefSeq" id="WP_092651530.1">
    <property type="nucleotide sequence ID" value="NZ_FOHA01000006.1"/>
</dbReference>
<evidence type="ECO:0000256" key="1">
    <source>
        <dbReference type="ARBA" id="ARBA00023015"/>
    </source>
</evidence>
<feature type="domain" description="Mga helix-turn-helix" evidence="3">
    <location>
        <begin position="85"/>
        <end position="166"/>
    </location>
</feature>
<dbReference type="EMBL" id="FOHA01000006">
    <property type="protein sequence ID" value="SER79254.1"/>
    <property type="molecule type" value="Genomic_DNA"/>
</dbReference>
<evidence type="ECO:0000313" key="5">
    <source>
        <dbReference type="Proteomes" id="UP000198948"/>
    </source>
</evidence>
<dbReference type="PANTHER" id="PTHR30185">
    <property type="entry name" value="CRYPTIC BETA-GLUCOSIDE BGL OPERON ANTITERMINATOR"/>
    <property type="match status" value="1"/>
</dbReference>
<name>A0A1H9S2T7_9LACT</name>
<dbReference type="InterPro" id="IPR050661">
    <property type="entry name" value="BglG_antiterminators"/>
</dbReference>
<dbReference type="Pfam" id="PF05043">
    <property type="entry name" value="Mga"/>
    <property type="match status" value="1"/>
</dbReference>
<evidence type="ECO:0000256" key="2">
    <source>
        <dbReference type="ARBA" id="ARBA00023163"/>
    </source>
</evidence>